<dbReference type="PANTHER" id="PTHR30251">
    <property type="entry name" value="PILUS ASSEMBLY CHAPERONE"/>
    <property type="match status" value="1"/>
</dbReference>
<dbReference type="Gene3D" id="2.60.40.10">
    <property type="entry name" value="Immunoglobulins"/>
    <property type="match status" value="2"/>
</dbReference>
<protein>
    <submittedName>
        <fullName evidence="9">Fimbrial chaperone protein</fullName>
    </submittedName>
</protein>
<evidence type="ECO:0000313" key="9">
    <source>
        <dbReference type="EMBL" id="KGT88759.1"/>
    </source>
</evidence>
<comment type="subcellular location">
    <subcellularLocation>
        <location evidence="1">Periplasm</location>
    </subcellularLocation>
</comment>
<reference evidence="9 10" key="1">
    <citation type="submission" date="2014-10" db="EMBL/GenBank/DDBJ databases">
        <title>Genome sequence of Erwinia typographi M043b.</title>
        <authorList>
            <person name="Chan K.-G."/>
            <person name="Tan W.-S."/>
        </authorList>
    </citation>
    <scope>NUCLEOTIDE SEQUENCE [LARGE SCALE GENOMIC DNA]</scope>
    <source>
        <strain evidence="9 10">M043b</strain>
    </source>
</reference>
<dbReference type="InterPro" id="IPR001829">
    <property type="entry name" value="Pili_assmbl_chaperone_bac"/>
</dbReference>
<evidence type="ECO:0000256" key="3">
    <source>
        <dbReference type="ARBA" id="ARBA00022729"/>
    </source>
</evidence>
<dbReference type="STRING" id="371042.NG99_21065"/>
<dbReference type="GO" id="GO:0071555">
    <property type="term" value="P:cell wall organization"/>
    <property type="evidence" value="ECO:0007669"/>
    <property type="project" value="InterPro"/>
</dbReference>
<feature type="signal peptide" evidence="6">
    <location>
        <begin position="1"/>
        <end position="27"/>
    </location>
</feature>
<dbReference type="EMBL" id="JRUQ01000060">
    <property type="protein sequence ID" value="KGT88759.1"/>
    <property type="molecule type" value="Genomic_DNA"/>
</dbReference>
<proteinExistence type="inferred from homology"/>
<evidence type="ECO:0000256" key="5">
    <source>
        <dbReference type="ARBA" id="ARBA00023186"/>
    </source>
</evidence>
<dbReference type="SUPFAM" id="SSF49584">
    <property type="entry name" value="Periplasmic chaperone C-domain"/>
    <property type="match status" value="1"/>
</dbReference>
<sequence length="233" mass="25090">MSAHFLRNTVCALVMSAAGLMSCSSIAGGISLAGTRIVYPAGQKQSTLSVRNTSDQVSFMVQSWVEQADGRKSQDFVVTPPLYVSGPGNENTLRIMYTGAPARTDRETLYYLNTKAIPSVDKKSIEGKNVLMLAAITRIKLFVRPAGLTPEVDKAPDALVFHRAGDRLQIVNPTPYYLTVVQIKAGDSKLADTMVPPKGSVSLPLKAGVKGPVLYRTINDFGAATVQHHAEIK</sequence>
<dbReference type="eggNOG" id="COG3121">
    <property type="taxonomic scope" value="Bacteria"/>
</dbReference>
<evidence type="ECO:0000256" key="6">
    <source>
        <dbReference type="SAM" id="SignalP"/>
    </source>
</evidence>
<evidence type="ECO:0000256" key="4">
    <source>
        <dbReference type="ARBA" id="ARBA00022764"/>
    </source>
</evidence>
<organism evidence="9 10">
    <name type="scientific">Erwinia typographi</name>
    <dbReference type="NCBI Taxonomy" id="371042"/>
    <lineage>
        <taxon>Bacteria</taxon>
        <taxon>Pseudomonadati</taxon>
        <taxon>Pseudomonadota</taxon>
        <taxon>Gammaproteobacteria</taxon>
        <taxon>Enterobacterales</taxon>
        <taxon>Erwiniaceae</taxon>
        <taxon>Erwinia</taxon>
    </lineage>
</organism>
<comment type="caution">
    <text evidence="9">The sequence shown here is derived from an EMBL/GenBank/DDBJ whole genome shotgun (WGS) entry which is preliminary data.</text>
</comment>
<dbReference type="InterPro" id="IPR036316">
    <property type="entry name" value="Pili_assmbl_chap_C_dom_sf"/>
</dbReference>
<dbReference type="InterPro" id="IPR008962">
    <property type="entry name" value="PapD-like_sf"/>
</dbReference>
<evidence type="ECO:0000256" key="2">
    <source>
        <dbReference type="ARBA" id="ARBA00007399"/>
    </source>
</evidence>
<dbReference type="AlphaFoldDB" id="A0A0A3YTA2"/>
<dbReference type="Proteomes" id="UP000030351">
    <property type="component" value="Unassembled WGS sequence"/>
</dbReference>
<feature type="domain" description="Pili assembly chaperone N-terminal" evidence="7">
    <location>
        <begin position="29"/>
        <end position="148"/>
    </location>
</feature>
<gene>
    <name evidence="9" type="ORF">NG99_21065</name>
</gene>
<name>A0A0A3YTA2_9GAMM</name>
<keyword evidence="4" id="KW-0574">Periplasm</keyword>
<evidence type="ECO:0000259" key="7">
    <source>
        <dbReference type="Pfam" id="PF00345"/>
    </source>
</evidence>
<keyword evidence="10" id="KW-1185">Reference proteome</keyword>
<keyword evidence="3 6" id="KW-0732">Signal</keyword>
<dbReference type="Pfam" id="PF00345">
    <property type="entry name" value="PapD_N"/>
    <property type="match status" value="1"/>
</dbReference>
<evidence type="ECO:0000313" key="10">
    <source>
        <dbReference type="Proteomes" id="UP000030351"/>
    </source>
</evidence>
<feature type="chain" id="PRO_5002005612" evidence="6">
    <location>
        <begin position="28"/>
        <end position="233"/>
    </location>
</feature>
<feature type="domain" description="Pili assembly chaperone C-terminal" evidence="8">
    <location>
        <begin position="170"/>
        <end position="224"/>
    </location>
</feature>
<dbReference type="OrthoDB" id="9131059at2"/>
<accession>A0A0A3YTA2</accession>
<keyword evidence="5" id="KW-0143">Chaperone</keyword>
<dbReference type="GO" id="GO:0030288">
    <property type="term" value="C:outer membrane-bounded periplasmic space"/>
    <property type="evidence" value="ECO:0007669"/>
    <property type="project" value="InterPro"/>
</dbReference>
<comment type="similarity">
    <text evidence="2">Belongs to the periplasmic pilus chaperone family.</text>
</comment>
<dbReference type="SUPFAM" id="SSF49354">
    <property type="entry name" value="PapD-like"/>
    <property type="match status" value="1"/>
</dbReference>
<dbReference type="InterPro" id="IPR013783">
    <property type="entry name" value="Ig-like_fold"/>
</dbReference>
<dbReference type="PANTHER" id="PTHR30251:SF2">
    <property type="entry name" value="FIMBRIAL CHAPERONE YADV-RELATED"/>
    <property type="match status" value="1"/>
</dbReference>
<dbReference type="PROSITE" id="PS51257">
    <property type="entry name" value="PROKAR_LIPOPROTEIN"/>
    <property type="match status" value="1"/>
</dbReference>
<evidence type="ECO:0000256" key="1">
    <source>
        <dbReference type="ARBA" id="ARBA00004418"/>
    </source>
</evidence>
<evidence type="ECO:0000259" key="8">
    <source>
        <dbReference type="Pfam" id="PF02753"/>
    </source>
</evidence>
<dbReference type="InterPro" id="IPR016147">
    <property type="entry name" value="Pili_assmbl_chaperone_N"/>
</dbReference>
<dbReference type="InterPro" id="IPR050643">
    <property type="entry name" value="Periplasmic_pilus_chap"/>
</dbReference>
<dbReference type="RefSeq" id="WP_034897338.1">
    <property type="nucleotide sequence ID" value="NZ_JRUQ01000060.1"/>
</dbReference>
<dbReference type="Pfam" id="PF02753">
    <property type="entry name" value="PapD_C"/>
    <property type="match status" value="1"/>
</dbReference>
<dbReference type="PRINTS" id="PR00969">
    <property type="entry name" value="CHAPERONPILI"/>
</dbReference>
<dbReference type="InterPro" id="IPR016148">
    <property type="entry name" value="Pili_assmbl_chaperone_C"/>
</dbReference>